<dbReference type="AlphaFoldDB" id="A0A9D5CNV2"/>
<keyword evidence="5" id="KW-1185">Reference proteome</keyword>
<accession>A0A9D5CNV2</accession>
<comment type="pathway">
    <text evidence="1">Protein modification; protein ubiquitination.</text>
</comment>
<evidence type="ECO:0000256" key="1">
    <source>
        <dbReference type="ARBA" id="ARBA00004906"/>
    </source>
</evidence>
<sequence>MGSSSKGGGSGRRDKPSLSDHAITVRQRLHEALALAIKVDDNKERKWQCSDAEIQSHVLRTMVNFMGCVSPPVLQLPILKNTVSDMLLALEGIFNSQNERILSLAADTTAKLVINLGHSICQYDISGVVVSLSCWLSKCQLQVANSCVVAMNQILENPGVMRHGSDEETWKVLKENGAVDSVVCALQDYVDGEQPLEYLTQVASLLKTILLRWPPARYYVWKNINLIMKLGHSCSHPNPSVTAATLQLFAALVKTEAVVQGMEHSQPYIVRVECLKVCRHLMRSAKGCHMLISLYCEPVVQGIISAMSESMSPSSKKDRRDQMPLRMEAFRVALITCWNGDHHLYFWKLGIDKVLFDNLFGDCSIMNLIQNPLQAEVLLSKINECYVDTKAYIWDILGWLALHCEDEFLPKTEGGFCYLKVLISSACSAAKVMHRRHVSLPTDNFEFEPLRAVLQMLFSPSKYISSHAKHYLSESLRFDGYEYLDYLLASLELNATGDVSLMSDSLQTVVNIVSVGCYSHLSEYQIPILEKRGVQIISAIITRCLDSDIKISRSSITSHIYSTSNEKACCWSSARDWEGEDIILFHSLQALSLLLNFSDKGCDHKNISTDKFHCIACEISEVRVLADNLQCVLSKNFSPGIKWYATYVLSFFNFYGFPSKLGKRIEGTFGQNELADLQFILSNGQVLRVHSVILMARCPSLLPPEGPLDHNTLGDLSTERHGSDQKQTRLRREVRISDRVDAFAFTKILEYVYSGFIQVEGGLVKPLKNLAKFCGLKSLSNMLHRRLPRWGSDPSICDLTQAFEPSCHAFMDIILEAKATEGVAWNCSMCQVPVPHMHAHKIVLVSCCDYLRGLFQSGMQDSNQDVIKVPIGWNALVKLIKWMYSSELPRINPCCAWNNMDEEQKLAELHTYVELASLSEYWLIYEVQEECLNVILPFLKADQQISLKMIHVAASLDQWKIVEAAISSVASLYPKLRDAGDLENFDEAMLDMLQAEFVRYSREGRYFSG</sequence>
<dbReference type="EMBL" id="JAGGNH010000004">
    <property type="protein sequence ID" value="KAJ0975788.1"/>
    <property type="molecule type" value="Genomic_DNA"/>
</dbReference>
<reference evidence="4" key="2">
    <citation type="journal article" date="2022" name="Hortic Res">
        <title>The genome of Dioscorea zingiberensis sheds light on the biosynthesis, origin and evolution of the medicinally important diosgenin saponins.</title>
        <authorList>
            <person name="Li Y."/>
            <person name="Tan C."/>
            <person name="Li Z."/>
            <person name="Guo J."/>
            <person name="Li S."/>
            <person name="Chen X."/>
            <person name="Wang C."/>
            <person name="Dai X."/>
            <person name="Yang H."/>
            <person name="Song W."/>
            <person name="Hou L."/>
            <person name="Xu J."/>
            <person name="Tong Z."/>
            <person name="Xu A."/>
            <person name="Yuan X."/>
            <person name="Wang W."/>
            <person name="Yang Q."/>
            <person name="Chen L."/>
            <person name="Sun Z."/>
            <person name="Wang K."/>
            <person name="Pan B."/>
            <person name="Chen J."/>
            <person name="Bao Y."/>
            <person name="Liu F."/>
            <person name="Qi X."/>
            <person name="Gang D.R."/>
            <person name="Wen J."/>
            <person name="Li J."/>
        </authorList>
    </citation>
    <scope>NUCLEOTIDE SEQUENCE</scope>
    <source>
        <strain evidence="4">Dzin_1.0</strain>
    </source>
</reference>
<comment type="caution">
    <text evidence="4">The sequence shown here is derived from an EMBL/GenBank/DDBJ whole genome shotgun (WGS) entry which is preliminary data.</text>
</comment>
<dbReference type="Gene3D" id="3.30.710.10">
    <property type="entry name" value="Potassium Channel Kv1.1, Chain A"/>
    <property type="match status" value="2"/>
</dbReference>
<feature type="region of interest" description="Disordered" evidence="2">
    <location>
        <begin position="1"/>
        <end position="20"/>
    </location>
</feature>
<reference evidence="4" key="1">
    <citation type="submission" date="2021-03" db="EMBL/GenBank/DDBJ databases">
        <authorList>
            <person name="Li Z."/>
            <person name="Yang C."/>
        </authorList>
    </citation>
    <scope>NUCLEOTIDE SEQUENCE</scope>
    <source>
        <strain evidence="4">Dzin_1.0</strain>
        <tissue evidence="4">Leaf</tissue>
    </source>
</reference>
<dbReference type="Pfam" id="PF26522">
    <property type="entry name" value="ARM_6"/>
    <property type="match status" value="1"/>
</dbReference>
<dbReference type="PANTHER" id="PTHR35918">
    <property type="entry name" value="OS06G0674800 PROTEIN"/>
    <property type="match status" value="1"/>
</dbReference>
<evidence type="ECO:0000313" key="5">
    <source>
        <dbReference type="Proteomes" id="UP001085076"/>
    </source>
</evidence>
<dbReference type="Proteomes" id="UP001085076">
    <property type="component" value="Miscellaneous, Linkage group lg04"/>
</dbReference>
<dbReference type="SUPFAM" id="SSF48371">
    <property type="entry name" value="ARM repeat"/>
    <property type="match status" value="1"/>
</dbReference>
<dbReference type="InterPro" id="IPR011989">
    <property type="entry name" value="ARM-like"/>
</dbReference>
<dbReference type="InterPro" id="IPR000210">
    <property type="entry name" value="BTB/POZ_dom"/>
</dbReference>
<dbReference type="OrthoDB" id="418748at2759"/>
<dbReference type="PROSITE" id="PS50097">
    <property type="entry name" value="BTB"/>
    <property type="match status" value="2"/>
</dbReference>
<gene>
    <name evidence="4" type="ORF">J5N97_017753</name>
</gene>
<evidence type="ECO:0000256" key="2">
    <source>
        <dbReference type="SAM" id="MobiDB-lite"/>
    </source>
</evidence>
<dbReference type="PANTHER" id="PTHR35918:SF1">
    <property type="entry name" value="BTB DOMAIN-CONTAINING PROTEIN"/>
    <property type="match status" value="1"/>
</dbReference>
<dbReference type="InterPro" id="IPR011333">
    <property type="entry name" value="SKP1/BTB/POZ_sf"/>
</dbReference>
<dbReference type="SUPFAM" id="SSF54695">
    <property type="entry name" value="POZ domain"/>
    <property type="match status" value="2"/>
</dbReference>
<evidence type="ECO:0000313" key="4">
    <source>
        <dbReference type="EMBL" id="KAJ0975788.1"/>
    </source>
</evidence>
<dbReference type="InterPro" id="IPR059007">
    <property type="entry name" value="ARM_At1g04390"/>
</dbReference>
<evidence type="ECO:0000259" key="3">
    <source>
        <dbReference type="PROSITE" id="PS50097"/>
    </source>
</evidence>
<feature type="domain" description="BTB" evidence="3">
    <location>
        <begin position="675"/>
        <end position="761"/>
    </location>
</feature>
<dbReference type="Gene3D" id="1.25.10.10">
    <property type="entry name" value="Leucine-rich Repeat Variant"/>
    <property type="match status" value="1"/>
</dbReference>
<dbReference type="SMART" id="SM00225">
    <property type="entry name" value="BTB"/>
    <property type="match status" value="2"/>
</dbReference>
<proteinExistence type="predicted"/>
<feature type="domain" description="BTB" evidence="3">
    <location>
        <begin position="811"/>
        <end position="892"/>
    </location>
</feature>
<name>A0A9D5CNV2_9LILI</name>
<protein>
    <recommendedName>
        <fullName evidence="3">BTB domain-containing protein</fullName>
    </recommendedName>
</protein>
<dbReference type="InterPro" id="IPR016024">
    <property type="entry name" value="ARM-type_fold"/>
</dbReference>
<dbReference type="Pfam" id="PF00651">
    <property type="entry name" value="BTB"/>
    <property type="match status" value="1"/>
</dbReference>
<organism evidence="4 5">
    <name type="scientific">Dioscorea zingiberensis</name>
    <dbReference type="NCBI Taxonomy" id="325984"/>
    <lineage>
        <taxon>Eukaryota</taxon>
        <taxon>Viridiplantae</taxon>
        <taxon>Streptophyta</taxon>
        <taxon>Embryophyta</taxon>
        <taxon>Tracheophyta</taxon>
        <taxon>Spermatophyta</taxon>
        <taxon>Magnoliopsida</taxon>
        <taxon>Liliopsida</taxon>
        <taxon>Dioscoreales</taxon>
        <taxon>Dioscoreaceae</taxon>
        <taxon>Dioscorea</taxon>
    </lineage>
</organism>
<feature type="compositionally biased region" description="Gly residues" evidence="2">
    <location>
        <begin position="1"/>
        <end position="10"/>
    </location>
</feature>
<dbReference type="CDD" id="cd18186">
    <property type="entry name" value="BTB_POZ_ZBTB_KLHL-like"/>
    <property type="match status" value="1"/>
</dbReference>
<dbReference type="InterPro" id="IPR044953">
    <property type="entry name" value="At1g04390-like"/>
</dbReference>